<evidence type="ECO:0000313" key="8">
    <source>
        <dbReference type="Proteomes" id="UP001319200"/>
    </source>
</evidence>
<gene>
    <name evidence="7" type="ORF">KK083_17870</name>
</gene>
<dbReference type="AlphaFoldDB" id="A0AAP2DLZ8"/>
<keyword evidence="5" id="KW-0732">Signal</keyword>
<dbReference type="Proteomes" id="UP001319200">
    <property type="component" value="Unassembled WGS sequence"/>
</dbReference>
<dbReference type="EMBL" id="JAHESF010000017">
    <property type="protein sequence ID" value="MBT1698765.1"/>
    <property type="molecule type" value="Genomic_DNA"/>
</dbReference>
<dbReference type="InterPro" id="IPR009056">
    <property type="entry name" value="Cyt_c-like_dom"/>
</dbReference>
<dbReference type="PANTHER" id="PTHR19328">
    <property type="entry name" value="HEDGEHOG-INTERACTING PROTEIN"/>
    <property type="match status" value="1"/>
</dbReference>
<keyword evidence="8" id="KW-1185">Reference proteome</keyword>
<dbReference type="RefSeq" id="WP_254165540.1">
    <property type="nucleotide sequence ID" value="NZ_JAHESF010000017.1"/>
</dbReference>
<evidence type="ECO:0000256" key="2">
    <source>
        <dbReference type="ARBA" id="ARBA00022723"/>
    </source>
</evidence>
<evidence type="ECO:0000256" key="5">
    <source>
        <dbReference type="SAM" id="SignalP"/>
    </source>
</evidence>
<protein>
    <submittedName>
        <fullName evidence="7">PQQ-dependent sugar dehydrogenase</fullName>
    </submittedName>
</protein>
<proteinExistence type="predicted"/>
<evidence type="ECO:0000313" key="7">
    <source>
        <dbReference type="EMBL" id="MBT1698765.1"/>
    </source>
</evidence>
<feature type="signal peptide" evidence="5">
    <location>
        <begin position="1"/>
        <end position="26"/>
    </location>
</feature>
<dbReference type="InterPro" id="IPR011042">
    <property type="entry name" value="6-blade_b-propeller_TolB-like"/>
</dbReference>
<evidence type="ECO:0000256" key="4">
    <source>
        <dbReference type="PROSITE-ProRule" id="PRU00433"/>
    </source>
</evidence>
<feature type="chain" id="PRO_5042867474" evidence="5">
    <location>
        <begin position="27"/>
        <end position="578"/>
    </location>
</feature>
<keyword evidence="3 4" id="KW-0408">Iron</keyword>
<comment type="caution">
    <text evidence="7">The sequence shown here is derived from an EMBL/GenBank/DDBJ whole genome shotgun (WGS) entry which is preliminary data.</text>
</comment>
<evidence type="ECO:0000259" key="6">
    <source>
        <dbReference type="PROSITE" id="PS51007"/>
    </source>
</evidence>
<dbReference type="Pfam" id="PF07995">
    <property type="entry name" value="GSDH"/>
    <property type="match status" value="1"/>
</dbReference>
<dbReference type="SUPFAM" id="SSF50952">
    <property type="entry name" value="Soluble quinoprotein glucose dehydrogenase"/>
    <property type="match status" value="1"/>
</dbReference>
<name>A0AAP2DLZ8_9BACT</name>
<dbReference type="SUPFAM" id="SSF46626">
    <property type="entry name" value="Cytochrome c"/>
    <property type="match status" value="1"/>
</dbReference>
<sequence>MKIRVVPVLLVLAMLPYLSSCSFKQADATASDQGIATDSATIALGQNTFTQNCSACHNFSNDGIGPQLGGITSAVTADWIRSFIRNPEAVIASGDERAAILHEKYKTVMPSFASYTDEQINGIIAYLHTRKSKKRKPDHPDALKDPIPEPIAMSDLVVEMELVTQIPASSQEGQLTRICKLDHQPGTYALFVVDLRGKLYQLQNNQPKLYMDMPALRPKFIHQPGLATGFGSFAFHPEFQRNGLLYTTHVEGPDAGKADFTYNDSIPVTLQWVLTEWKTPTPEAFPFKGEGRELLRINMVGSYHGVQEITFNPLAKPGSEDYGLLYIGIGDGASVEKGYPFLAHSPNRIWGTIIRIDPAGSNSANGKYGIPQTNPFVNRADPNTVREIYAYGFRNPHRISWSRAGQILASNIGHHNIEALNIILPGHDYGWHTREGTFVMDANANMSNVLALPSDDAKLDVTYPVAQYDHDEGNAISGGYEYWGTAIPELKGKYLFGDIVKGRLFYVEMKDLKLGSQARISEWKVTLNGSPQTLTALCGAKKVDLRFGRDHSGEIYILTKPDGKVYKLKKARLAKEGV</sequence>
<dbReference type="InterPro" id="IPR012938">
    <property type="entry name" value="Glc/Sorbosone_DH"/>
</dbReference>
<organism evidence="7 8">
    <name type="scientific">Chryseosolibacter histidini</name>
    <dbReference type="NCBI Taxonomy" id="2782349"/>
    <lineage>
        <taxon>Bacteria</taxon>
        <taxon>Pseudomonadati</taxon>
        <taxon>Bacteroidota</taxon>
        <taxon>Cytophagia</taxon>
        <taxon>Cytophagales</taxon>
        <taxon>Chryseotaleaceae</taxon>
        <taxon>Chryseosolibacter</taxon>
    </lineage>
</organism>
<accession>A0AAP2DLZ8</accession>
<dbReference type="PANTHER" id="PTHR19328:SF75">
    <property type="entry name" value="ALDOSE SUGAR DEHYDROGENASE YLII"/>
    <property type="match status" value="1"/>
</dbReference>
<dbReference type="InterPro" id="IPR011041">
    <property type="entry name" value="Quinoprot_gluc/sorb_DH_b-prop"/>
</dbReference>
<dbReference type="Pfam" id="PF00034">
    <property type="entry name" value="Cytochrom_C"/>
    <property type="match status" value="1"/>
</dbReference>
<dbReference type="GO" id="GO:0046872">
    <property type="term" value="F:metal ion binding"/>
    <property type="evidence" value="ECO:0007669"/>
    <property type="project" value="UniProtKB-KW"/>
</dbReference>
<keyword evidence="1 4" id="KW-0349">Heme</keyword>
<dbReference type="Gene3D" id="1.10.760.10">
    <property type="entry name" value="Cytochrome c-like domain"/>
    <property type="match status" value="1"/>
</dbReference>
<keyword evidence="2 4" id="KW-0479">Metal-binding</keyword>
<dbReference type="GO" id="GO:0009055">
    <property type="term" value="F:electron transfer activity"/>
    <property type="evidence" value="ECO:0007669"/>
    <property type="project" value="InterPro"/>
</dbReference>
<feature type="domain" description="Cytochrome c" evidence="6">
    <location>
        <begin position="40"/>
        <end position="131"/>
    </location>
</feature>
<dbReference type="InterPro" id="IPR036909">
    <property type="entry name" value="Cyt_c-like_dom_sf"/>
</dbReference>
<evidence type="ECO:0000256" key="3">
    <source>
        <dbReference type="ARBA" id="ARBA00023004"/>
    </source>
</evidence>
<evidence type="ECO:0000256" key="1">
    <source>
        <dbReference type="ARBA" id="ARBA00022617"/>
    </source>
</evidence>
<reference evidence="7 8" key="1">
    <citation type="submission" date="2021-05" db="EMBL/GenBank/DDBJ databases">
        <title>A Polyphasic approach of four new species of the genus Ohtaekwangia: Ohtaekwangia histidinii sp. nov., Ohtaekwangia cretensis sp. nov., Ohtaekwangia indiensis sp. nov., Ohtaekwangia reichenbachii sp. nov. from diverse environment.</title>
        <authorList>
            <person name="Octaviana S."/>
        </authorList>
    </citation>
    <scope>NUCLEOTIDE SEQUENCE [LARGE SCALE GENOMIC DNA]</scope>
    <source>
        <strain evidence="7 8">PWU4</strain>
    </source>
</reference>
<dbReference type="Gene3D" id="2.120.10.30">
    <property type="entry name" value="TolB, C-terminal domain"/>
    <property type="match status" value="1"/>
</dbReference>
<dbReference type="GO" id="GO:0020037">
    <property type="term" value="F:heme binding"/>
    <property type="evidence" value="ECO:0007669"/>
    <property type="project" value="InterPro"/>
</dbReference>
<dbReference type="PROSITE" id="PS51007">
    <property type="entry name" value="CYTC"/>
    <property type="match status" value="1"/>
</dbReference>